<gene>
    <name evidence="1" type="ORF">S12H4_21542</name>
</gene>
<dbReference type="AlphaFoldDB" id="X1TVH3"/>
<comment type="caution">
    <text evidence="1">The sequence shown here is derived from an EMBL/GenBank/DDBJ whole genome shotgun (WGS) entry which is preliminary data.</text>
</comment>
<protein>
    <submittedName>
        <fullName evidence="1">Uncharacterized protein</fullName>
    </submittedName>
</protein>
<sequence>MKLQKPVIIADREGEQTGAVQYELVNRIPSSANLSML</sequence>
<proteinExistence type="predicted"/>
<accession>X1TVH3</accession>
<dbReference type="EMBL" id="BARW01011090">
    <property type="protein sequence ID" value="GAI84019.1"/>
    <property type="molecule type" value="Genomic_DNA"/>
</dbReference>
<organism evidence="1">
    <name type="scientific">marine sediment metagenome</name>
    <dbReference type="NCBI Taxonomy" id="412755"/>
    <lineage>
        <taxon>unclassified sequences</taxon>
        <taxon>metagenomes</taxon>
        <taxon>ecological metagenomes</taxon>
    </lineage>
</organism>
<feature type="non-terminal residue" evidence="1">
    <location>
        <position position="37"/>
    </location>
</feature>
<name>X1TVH3_9ZZZZ</name>
<reference evidence="1" key="1">
    <citation type="journal article" date="2014" name="Front. Microbiol.">
        <title>High frequency of phylogenetically diverse reductive dehalogenase-homologous genes in deep subseafloor sedimentary metagenomes.</title>
        <authorList>
            <person name="Kawai M."/>
            <person name="Futagami T."/>
            <person name="Toyoda A."/>
            <person name="Takaki Y."/>
            <person name="Nishi S."/>
            <person name="Hori S."/>
            <person name="Arai W."/>
            <person name="Tsubouchi T."/>
            <person name="Morono Y."/>
            <person name="Uchiyama I."/>
            <person name="Ito T."/>
            <person name="Fujiyama A."/>
            <person name="Inagaki F."/>
            <person name="Takami H."/>
        </authorList>
    </citation>
    <scope>NUCLEOTIDE SEQUENCE</scope>
    <source>
        <strain evidence="1">Expedition CK06-06</strain>
    </source>
</reference>
<evidence type="ECO:0000313" key="1">
    <source>
        <dbReference type="EMBL" id="GAI84019.1"/>
    </source>
</evidence>